<dbReference type="InterPro" id="IPR050879">
    <property type="entry name" value="Acyltransferase_3"/>
</dbReference>
<feature type="region of interest" description="Disordered" evidence="1">
    <location>
        <begin position="406"/>
        <end position="438"/>
    </location>
</feature>
<accession>A0A918TFA8</accession>
<evidence type="ECO:0000313" key="5">
    <source>
        <dbReference type="Proteomes" id="UP000644507"/>
    </source>
</evidence>
<keyword evidence="4" id="KW-0012">Acyltransferase</keyword>
<evidence type="ECO:0000256" key="1">
    <source>
        <dbReference type="SAM" id="MobiDB-lite"/>
    </source>
</evidence>
<evidence type="ECO:0000256" key="2">
    <source>
        <dbReference type="SAM" id="Phobius"/>
    </source>
</evidence>
<sequence length="438" mass="48812">MNRITISSNPLFKALALNEKGSDVAPPTNLGKGPGRVNNLDLIRLIVALHVVCTHTLHYDGLSSRLDSTGATLHRLFLLIPAVPIFFVISGFLIVASFERNPKDLKGYFWRRGLRIYPALWVSVLVSLGILTWAGYLQRDFVATPTFLAWLAGQVSFVQFWNLEHFRGFGMGVVNGALWTITVELQYYLFVPLWCLLRGFLKRYRFVNLGFDGVLFVTSVAANLFMRYHVNVAGEFALVAMPIKLLHMTLLPHLWMFILGVYIYRHFDSLRSILEGHFLAWAAAWVVVTGVGELLIGGETAVGTALYVVAQCLLAFVTISLAYTLPALSGKVLRGQDLSYGIYIFHFLILNVLIELGYMTTLYAIPVMLVASFLMGFLSWTFIEKPALSLKNFRFGKSSLTTGAVPVRSDAPPSGTAYSMPKPRTALENTDLSARKQD</sequence>
<feature type="transmembrane region" description="Helical" evidence="2">
    <location>
        <begin position="340"/>
        <end position="358"/>
    </location>
</feature>
<keyword evidence="4" id="KW-0808">Transferase</keyword>
<feature type="transmembrane region" description="Helical" evidence="2">
    <location>
        <begin position="173"/>
        <end position="194"/>
    </location>
</feature>
<comment type="caution">
    <text evidence="4">The sequence shown here is derived from an EMBL/GenBank/DDBJ whole genome shotgun (WGS) entry which is preliminary data.</text>
</comment>
<dbReference type="Pfam" id="PF01757">
    <property type="entry name" value="Acyl_transf_3"/>
    <property type="match status" value="1"/>
</dbReference>
<feature type="transmembrane region" description="Helical" evidence="2">
    <location>
        <begin position="304"/>
        <end position="328"/>
    </location>
</feature>
<feature type="domain" description="Acyltransferase 3" evidence="3">
    <location>
        <begin position="38"/>
        <end position="378"/>
    </location>
</feature>
<dbReference type="EMBL" id="BMXI01000002">
    <property type="protein sequence ID" value="GHC44237.1"/>
    <property type="molecule type" value="Genomic_DNA"/>
</dbReference>
<feature type="transmembrane region" description="Helical" evidence="2">
    <location>
        <begin position="141"/>
        <end position="161"/>
    </location>
</feature>
<dbReference type="GO" id="GO:0016747">
    <property type="term" value="F:acyltransferase activity, transferring groups other than amino-acyl groups"/>
    <property type="evidence" value="ECO:0007669"/>
    <property type="project" value="InterPro"/>
</dbReference>
<protein>
    <submittedName>
        <fullName evidence="4">Acyltransferase</fullName>
    </submittedName>
</protein>
<dbReference type="InterPro" id="IPR002656">
    <property type="entry name" value="Acyl_transf_3_dom"/>
</dbReference>
<evidence type="ECO:0000313" key="4">
    <source>
        <dbReference type="EMBL" id="GHC44237.1"/>
    </source>
</evidence>
<dbReference type="GO" id="GO:0000271">
    <property type="term" value="P:polysaccharide biosynthetic process"/>
    <property type="evidence" value="ECO:0007669"/>
    <property type="project" value="TreeGrafter"/>
</dbReference>
<dbReference type="GO" id="GO:0016020">
    <property type="term" value="C:membrane"/>
    <property type="evidence" value="ECO:0007669"/>
    <property type="project" value="TreeGrafter"/>
</dbReference>
<dbReference type="Proteomes" id="UP000644507">
    <property type="component" value="Unassembled WGS sequence"/>
</dbReference>
<keyword evidence="2" id="KW-0472">Membrane</keyword>
<feature type="transmembrane region" description="Helical" evidence="2">
    <location>
        <begin position="364"/>
        <end position="383"/>
    </location>
</feature>
<reference evidence="4" key="2">
    <citation type="submission" date="2020-09" db="EMBL/GenBank/DDBJ databases">
        <authorList>
            <person name="Sun Q."/>
            <person name="Kim S."/>
        </authorList>
    </citation>
    <scope>NUCLEOTIDE SEQUENCE</scope>
    <source>
        <strain evidence="4">KCTC 12988</strain>
    </source>
</reference>
<feature type="transmembrane region" description="Helical" evidence="2">
    <location>
        <begin position="245"/>
        <end position="264"/>
    </location>
</feature>
<reference evidence="4" key="1">
    <citation type="journal article" date="2014" name="Int. J. Syst. Evol. Microbiol.">
        <title>Complete genome sequence of Corynebacterium casei LMG S-19264T (=DSM 44701T), isolated from a smear-ripened cheese.</title>
        <authorList>
            <consortium name="US DOE Joint Genome Institute (JGI-PGF)"/>
            <person name="Walter F."/>
            <person name="Albersmeier A."/>
            <person name="Kalinowski J."/>
            <person name="Ruckert C."/>
        </authorList>
    </citation>
    <scope>NUCLEOTIDE SEQUENCE</scope>
    <source>
        <strain evidence="4">KCTC 12988</strain>
    </source>
</reference>
<dbReference type="PANTHER" id="PTHR23028:SF53">
    <property type="entry name" value="ACYL_TRANSF_3 DOMAIN-CONTAINING PROTEIN"/>
    <property type="match status" value="1"/>
</dbReference>
<feature type="transmembrane region" description="Helical" evidence="2">
    <location>
        <begin position="276"/>
        <end position="298"/>
    </location>
</feature>
<feature type="transmembrane region" description="Helical" evidence="2">
    <location>
        <begin position="76"/>
        <end position="96"/>
    </location>
</feature>
<keyword evidence="2" id="KW-1133">Transmembrane helix</keyword>
<dbReference type="RefSeq" id="WP_189567362.1">
    <property type="nucleotide sequence ID" value="NZ_BMXI01000002.1"/>
</dbReference>
<keyword evidence="5" id="KW-1185">Reference proteome</keyword>
<dbReference type="PANTHER" id="PTHR23028">
    <property type="entry name" value="ACETYLTRANSFERASE"/>
    <property type="match status" value="1"/>
</dbReference>
<keyword evidence="2" id="KW-0812">Transmembrane</keyword>
<evidence type="ECO:0000259" key="3">
    <source>
        <dbReference type="Pfam" id="PF01757"/>
    </source>
</evidence>
<name>A0A918TFA8_9BACT</name>
<proteinExistence type="predicted"/>
<gene>
    <name evidence="4" type="ORF">GCM10007100_06870</name>
</gene>
<dbReference type="AlphaFoldDB" id="A0A918TFA8"/>
<organism evidence="4 5">
    <name type="scientific">Roseibacillus persicicus</name>
    <dbReference type="NCBI Taxonomy" id="454148"/>
    <lineage>
        <taxon>Bacteria</taxon>
        <taxon>Pseudomonadati</taxon>
        <taxon>Verrucomicrobiota</taxon>
        <taxon>Verrucomicrobiia</taxon>
        <taxon>Verrucomicrobiales</taxon>
        <taxon>Verrucomicrobiaceae</taxon>
        <taxon>Roseibacillus</taxon>
    </lineage>
</organism>
<feature type="transmembrane region" description="Helical" evidence="2">
    <location>
        <begin position="116"/>
        <end position="134"/>
    </location>
</feature>
<feature type="transmembrane region" description="Helical" evidence="2">
    <location>
        <begin position="206"/>
        <end position="225"/>
    </location>
</feature>